<dbReference type="NCBIfam" id="NF001263">
    <property type="entry name" value="PRK00226.1-4"/>
    <property type="match status" value="1"/>
</dbReference>
<evidence type="ECO:0000256" key="9">
    <source>
        <dbReference type="RuleBase" id="RU000556"/>
    </source>
</evidence>
<dbReference type="SUPFAM" id="SSF54534">
    <property type="entry name" value="FKBP-like"/>
    <property type="match status" value="1"/>
</dbReference>
<dbReference type="Pfam" id="PF03449">
    <property type="entry name" value="GreA_GreB_N"/>
    <property type="match status" value="1"/>
</dbReference>
<dbReference type="GO" id="GO:0070063">
    <property type="term" value="F:RNA polymerase binding"/>
    <property type="evidence" value="ECO:0007669"/>
    <property type="project" value="InterPro"/>
</dbReference>
<reference evidence="12" key="2">
    <citation type="journal article" date="2021" name="PeerJ">
        <title>Extensive microbial diversity within the chicken gut microbiome revealed by metagenomics and culture.</title>
        <authorList>
            <person name="Gilroy R."/>
            <person name="Ravi A."/>
            <person name="Getino M."/>
            <person name="Pursley I."/>
            <person name="Horton D.L."/>
            <person name="Alikhan N.F."/>
            <person name="Baker D."/>
            <person name="Gharbi K."/>
            <person name="Hall N."/>
            <person name="Watson M."/>
            <person name="Adriaenssens E.M."/>
            <person name="Foster-Nyarko E."/>
            <person name="Jarju S."/>
            <person name="Secka A."/>
            <person name="Antonio M."/>
            <person name="Oren A."/>
            <person name="Chaudhuri R.R."/>
            <person name="La Ragione R."/>
            <person name="Hildebrand F."/>
            <person name="Pallen M.J."/>
        </authorList>
    </citation>
    <scope>NUCLEOTIDE SEQUENCE</scope>
    <source>
        <strain evidence="12">CHK197-8231</strain>
    </source>
</reference>
<dbReference type="GO" id="GO:0032784">
    <property type="term" value="P:regulation of DNA-templated transcription elongation"/>
    <property type="evidence" value="ECO:0007669"/>
    <property type="project" value="UniProtKB-UniRule"/>
</dbReference>
<dbReference type="PIRSF" id="PIRSF006092">
    <property type="entry name" value="GreA_GreB"/>
    <property type="match status" value="1"/>
</dbReference>
<evidence type="ECO:0000259" key="10">
    <source>
        <dbReference type="Pfam" id="PF01272"/>
    </source>
</evidence>
<dbReference type="InterPro" id="IPR022691">
    <property type="entry name" value="Tscrpt_elong_fac_GreA/B_N"/>
</dbReference>
<dbReference type="PANTHER" id="PTHR30437">
    <property type="entry name" value="TRANSCRIPTION ELONGATION FACTOR GREA"/>
    <property type="match status" value="1"/>
</dbReference>
<comment type="caution">
    <text evidence="12">The sequence shown here is derived from an EMBL/GenBank/DDBJ whole genome shotgun (WGS) entry which is preliminary data.</text>
</comment>
<proteinExistence type="inferred from homology"/>
<keyword evidence="3 8" id="KW-0805">Transcription regulation</keyword>
<accession>A0A9D1L284</accession>
<dbReference type="GO" id="GO:0003677">
    <property type="term" value="F:DNA binding"/>
    <property type="evidence" value="ECO:0007669"/>
    <property type="project" value="UniProtKB-UniRule"/>
</dbReference>
<evidence type="ECO:0000256" key="2">
    <source>
        <dbReference type="ARBA" id="ARBA00013729"/>
    </source>
</evidence>
<dbReference type="GO" id="GO:0006354">
    <property type="term" value="P:DNA-templated transcription elongation"/>
    <property type="evidence" value="ECO:0007669"/>
    <property type="project" value="TreeGrafter"/>
</dbReference>
<dbReference type="PANTHER" id="PTHR30437:SF4">
    <property type="entry name" value="TRANSCRIPTION ELONGATION FACTOR GREA"/>
    <property type="match status" value="1"/>
</dbReference>
<protein>
    <recommendedName>
        <fullName evidence="2 8">Transcription elongation factor GreA</fullName>
    </recommendedName>
    <alternativeName>
        <fullName evidence="7 8">Transcript cleavage factor GreA</fullName>
    </alternativeName>
</protein>
<dbReference type="Gene3D" id="1.10.287.180">
    <property type="entry name" value="Transcription elongation factor, GreA/GreB, N-terminal domain"/>
    <property type="match status" value="1"/>
</dbReference>
<dbReference type="Gene3D" id="3.10.50.30">
    <property type="entry name" value="Transcription elongation factor, GreA/GreB, C-terminal domain"/>
    <property type="match status" value="1"/>
</dbReference>
<evidence type="ECO:0000256" key="3">
    <source>
        <dbReference type="ARBA" id="ARBA00023015"/>
    </source>
</evidence>
<dbReference type="NCBIfam" id="TIGR01462">
    <property type="entry name" value="greA"/>
    <property type="match status" value="1"/>
</dbReference>
<dbReference type="Pfam" id="PF01272">
    <property type="entry name" value="GreA_GreB"/>
    <property type="match status" value="1"/>
</dbReference>
<evidence type="ECO:0000256" key="4">
    <source>
        <dbReference type="ARBA" id="ARBA00023125"/>
    </source>
</evidence>
<dbReference type="FunFam" id="3.10.50.30:FF:000001">
    <property type="entry name" value="Transcription elongation factor GreA"/>
    <property type="match status" value="1"/>
</dbReference>
<dbReference type="InterPro" id="IPR036805">
    <property type="entry name" value="Tscrpt_elong_fac_GreA/B_N_sf"/>
</dbReference>
<sequence length="156" mass="17390">MSNTKEVYLTQQGLDDIKKELDYLKLEKRPEVIEALKEARALGDLSENAEYDAARNEQAMVEAKIKELEKMIEHAVVVTKVDTSKVTIGTTVTLKYVEDGDTEDYSIVGSKEVDPFMNKISNESPIAQAIMNKKVGDVVTVESPSGTYDVEIMDIK</sequence>
<dbReference type="EMBL" id="DVML01000010">
    <property type="protein sequence ID" value="HIU22269.1"/>
    <property type="molecule type" value="Genomic_DNA"/>
</dbReference>
<dbReference type="InterPro" id="IPR023459">
    <property type="entry name" value="Tscrpt_elong_fac_GreA/B_fam"/>
</dbReference>
<keyword evidence="4 8" id="KW-0238">DNA-binding</keyword>
<evidence type="ECO:0000313" key="13">
    <source>
        <dbReference type="Proteomes" id="UP000824087"/>
    </source>
</evidence>
<evidence type="ECO:0000256" key="7">
    <source>
        <dbReference type="ARBA" id="ARBA00030776"/>
    </source>
</evidence>
<evidence type="ECO:0000256" key="1">
    <source>
        <dbReference type="ARBA" id="ARBA00008213"/>
    </source>
</evidence>
<dbReference type="InterPro" id="IPR001437">
    <property type="entry name" value="Tscrpt_elong_fac_GreA/B_C"/>
</dbReference>
<dbReference type="FunFam" id="1.10.287.180:FF:000001">
    <property type="entry name" value="Transcription elongation factor GreA"/>
    <property type="match status" value="1"/>
</dbReference>
<evidence type="ECO:0000259" key="11">
    <source>
        <dbReference type="Pfam" id="PF03449"/>
    </source>
</evidence>
<dbReference type="PROSITE" id="PS00829">
    <property type="entry name" value="GREAB_1"/>
    <property type="match status" value="1"/>
</dbReference>
<dbReference type="InterPro" id="IPR018151">
    <property type="entry name" value="TF_GreA/GreB_CS"/>
</dbReference>
<keyword evidence="5 8" id="KW-0804">Transcription</keyword>
<name>A0A9D1L284_9BACT</name>
<comment type="similarity">
    <text evidence="1 8 9">Belongs to the GreA/GreB family.</text>
</comment>
<feature type="domain" description="Transcription elongation factor GreA/GreB C-terminal" evidence="10">
    <location>
        <begin position="83"/>
        <end position="156"/>
    </location>
</feature>
<feature type="domain" description="Transcription elongation factor GreA/GreB N-terminal" evidence="11">
    <location>
        <begin position="7"/>
        <end position="77"/>
    </location>
</feature>
<dbReference type="InterPro" id="IPR036953">
    <property type="entry name" value="GreA/GreB_C_sf"/>
</dbReference>
<dbReference type="InterPro" id="IPR006359">
    <property type="entry name" value="Tscrpt_elong_fac_GreA"/>
</dbReference>
<dbReference type="GO" id="GO:0003746">
    <property type="term" value="F:translation elongation factor activity"/>
    <property type="evidence" value="ECO:0007669"/>
    <property type="project" value="UniProtKB-KW"/>
</dbReference>
<evidence type="ECO:0000256" key="6">
    <source>
        <dbReference type="ARBA" id="ARBA00024916"/>
    </source>
</evidence>
<comment type="function">
    <text evidence="6 8 9">Necessary for efficient RNA polymerase transcription elongation past template-encoded arresting sites. The arresting sites in DNA have the property of trapping a certain fraction of elongating RNA polymerases that pass through, resulting in locked ternary complexes. Cleavage of the nascent transcript by cleavage factors such as GreA or GreB allows the resumption of elongation from the new 3'terminus. GreA releases sequences of 2 to 3 nucleotides.</text>
</comment>
<dbReference type="Proteomes" id="UP000824087">
    <property type="component" value="Unassembled WGS sequence"/>
</dbReference>
<dbReference type="SUPFAM" id="SSF46557">
    <property type="entry name" value="GreA transcript cleavage protein, N-terminal domain"/>
    <property type="match status" value="1"/>
</dbReference>
<organism evidence="12 13">
    <name type="scientific">Candidatus Fimihabitans intestinipullorum</name>
    <dbReference type="NCBI Taxonomy" id="2840820"/>
    <lineage>
        <taxon>Bacteria</taxon>
        <taxon>Bacillati</taxon>
        <taxon>Mycoplasmatota</taxon>
        <taxon>Mycoplasmatota incertae sedis</taxon>
        <taxon>Candidatus Fimihabitans</taxon>
    </lineage>
</organism>
<evidence type="ECO:0000256" key="8">
    <source>
        <dbReference type="HAMAP-Rule" id="MF_00105"/>
    </source>
</evidence>
<dbReference type="AlphaFoldDB" id="A0A9D1L284"/>
<gene>
    <name evidence="8 12" type="primary">greA</name>
    <name evidence="12" type="ORF">IAD49_01670</name>
</gene>
<evidence type="ECO:0000313" key="12">
    <source>
        <dbReference type="EMBL" id="HIU22269.1"/>
    </source>
</evidence>
<evidence type="ECO:0000256" key="5">
    <source>
        <dbReference type="ARBA" id="ARBA00023163"/>
    </source>
</evidence>
<keyword evidence="12" id="KW-0648">Protein biosynthesis</keyword>
<reference evidence="12" key="1">
    <citation type="submission" date="2020-10" db="EMBL/GenBank/DDBJ databases">
        <authorList>
            <person name="Gilroy R."/>
        </authorList>
    </citation>
    <scope>NUCLEOTIDE SEQUENCE</scope>
    <source>
        <strain evidence="12">CHK197-8231</strain>
    </source>
</reference>
<dbReference type="HAMAP" id="MF_00105">
    <property type="entry name" value="GreA_GreB"/>
    <property type="match status" value="1"/>
</dbReference>
<dbReference type="InterPro" id="IPR028624">
    <property type="entry name" value="Tscrpt_elong_fac_GreA/B"/>
</dbReference>
<keyword evidence="12" id="KW-0251">Elongation factor</keyword>